<evidence type="ECO:0000256" key="3">
    <source>
        <dbReference type="ARBA" id="ARBA00022448"/>
    </source>
</evidence>
<dbReference type="InterPro" id="IPR005225">
    <property type="entry name" value="Small_GTP-bd"/>
</dbReference>
<sequence>MEFRPNWAKNQTYKCLLLGDSGVGKSTFLRRHVTGKFTEQHVPTRGLLVHTLLLQADYQAVALELWDVAGNARHGGLQNGYYFHAKCAIVMFDLSVESSAISVVQWLRQLEDICGPEIPVVICGNKADLMPMPLNLLYRRRSRLDYCEISARAAWNLDEPLSLLCRRLLNKSNLVLISQPILKPLPGCVLDEQKIRRRVKDIRKNALSEKDGEVRLRTATKGQRIVLN</sequence>
<dbReference type="EnsemblMetazoa" id="XM_017114993.2">
    <property type="protein sequence ID" value="XP_016970482.2"/>
    <property type="gene ID" value="LOC108038240"/>
</dbReference>
<dbReference type="SMART" id="SM00175">
    <property type="entry name" value="RAB"/>
    <property type="match status" value="1"/>
</dbReference>
<dbReference type="Gene3D" id="3.40.50.300">
    <property type="entry name" value="P-loop containing nucleotide triphosphate hydrolases"/>
    <property type="match status" value="1"/>
</dbReference>
<keyword evidence="6" id="KW-0342">GTP-binding</keyword>
<dbReference type="SMART" id="SM00174">
    <property type="entry name" value="RHO"/>
    <property type="match status" value="1"/>
</dbReference>
<evidence type="ECO:0000256" key="6">
    <source>
        <dbReference type="ARBA" id="ARBA00023134"/>
    </source>
</evidence>
<evidence type="ECO:0000313" key="8">
    <source>
        <dbReference type="EnsemblMetazoa" id="XP_016970482.2"/>
    </source>
</evidence>
<dbReference type="PANTHER" id="PTHR24071">
    <property type="entry name" value="RAN GTPASE"/>
    <property type="match status" value="1"/>
</dbReference>
<accession>A0ABM5GW54</accession>
<dbReference type="InterPro" id="IPR002041">
    <property type="entry name" value="Ran_GTPase"/>
</dbReference>
<evidence type="ECO:0000256" key="5">
    <source>
        <dbReference type="ARBA" id="ARBA00022927"/>
    </source>
</evidence>
<proteinExistence type="inferred from homology"/>
<evidence type="ECO:0008006" key="10">
    <source>
        <dbReference type="Google" id="ProtNLM"/>
    </source>
</evidence>
<dbReference type="RefSeq" id="XP_016970482.2">
    <property type="nucleotide sequence ID" value="XM_017114993.2"/>
</dbReference>
<keyword evidence="3" id="KW-0813">Transport</keyword>
<dbReference type="NCBIfam" id="TIGR00231">
    <property type="entry name" value="small_GTP"/>
    <property type="match status" value="1"/>
</dbReference>
<dbReference type="InterPro" id="IPR027417">
    <property type="entry name" value="P-loop_NTPase"/>
</dbReference>
<reference evidence="8" key="2">
    <citation type="submission" date="2025-05" db="UniProtKB">
        <authorList>
            <consortium name="EnsemblMetazoa"/>
        </authorList>
    </citation>
    <scope>IDENTIFICATION</scope>
</reference>
<keyword evidence="5" id="KW-0653">Protein transport</keyword>
<comment type="similarity">
    <text evidence="2">Belongs to the small GTPase superfamily. Ran family.</text>
</comment>
<keyword evidence="9" id="KW-1185">Reference proteome</keyword>
<dbReference type="GeneID" id="108038240"/>
<dbReference type="PROSITE" id="PS51419">
    <property type="entry name" value="RAB"/>
    <property type="match status" value="1"/>
</dbReference>
<evidence type="ECO:0000256" key="2">
    <source>
        <dbReference type="ARBA" id="ARBA00008028"/>
    </source>
</evidence>
<dbReference type="SUPFAM" id="SSF52540">
    <property type="entry name" value="P-loop containing nucleoside triphosphate hydrolases"/>
    <property type="match status" value="1"/>
</dbReference>
<evidence type="ECO:0000313" key="9">
    <source>
        <dbReference type="Proteomes" id="UP001652680"/>
    </source>
</evidence>
<comment type="subcellular location">
    <subcellularLocation>
        <location evidence="1">Nucleus</location>
    </subcellularLocation>
</comment>
<dbReference type="PANTHER" id="PTHR24071:SF0">
    <property type="entry name" value="GTP-BINDING NUCLEAR PROTEIN RAN"/>
    <property type="match status" value="1"/>
</dbReference>
<evidence type="ECO:0000256" key="4">
    <source>
        <dbReference type="ARBA" id="ARBA00022741"/>
    </source>
</evidence>
<evidence type="ECO:0000256" key="1">
    <source>
        <dbReference type="ARBA" id="ARBA00004123"/>
    </source>
</evidence>
<dbReference type="PRINTS" id="PR00449">
    <property type="entry name" value="RASTRNSFRMNG"/>
</dbReference>
<name>A0ABM5GW54_DRORH</name>
<organism evidence="8 9">
    <name type="scientific">Drosophila rhopaloa</name>
    <name type="common">Fruit fly</name>
    <dbReference type="NCBI Taxonomy" id="1041015"/>
    <lineage>
        <taxon>Eukaryota</taxon>
        <taxon>Metazoa</taxon>
        <taxon>Ecdysozoa</taxon>
        <taxon>Arthropoda</taxon>
        <taxon>Hexapoda</taxon>
        <taxon>Insecta</taxon>
        <taxon>Pterygota</taxon>
        <taxon>Neoptera</taxon>
        <taxon>Endopterygota</taxon>
        <taxon>Diptera</taxon>
        <taxon>Brachycera</taxon>
        <taxon>Muscomorpha</taxon>
        <taxon>Ephydroidea</taxon>
        <taxon>Drosophilidae</taxon>
        <taxon>Drosophila</taxon>
        <taxon>Sophophora</taxon>
    </lineage>
</organism>
<keyword evidence="4" id="KW-0547">Nucleotide-binding</keyword>
<dbReference type="Pfam" id="PF00071">
    <property type="entry name" value="Ras"/>
    <property type="match status" value="1"/>
</dbReference>
<dbReference type="SMART" id="SM00173">
    <property type="entry name" value="RAS"/>
    <property type="match status" value="1"/>
</dbReference>
<keyword evidence="7" id="KW-0539">Nucleus</keyword>
<protein>
    <recommendedName>
        <fullName evidence="10">GTP-binding nuclear protein Ran</fullName>
    </recommendedName>
</protein>
<dbReference type="SMART" id="SM00176">
    <property type="entry name" value="RAN"/>
    <property type="match status" value="1"/>
</dbReference>
<dbReference type="InterPro" id="IPR001806">
    <property type="entry name" value="Small_GTPase"/>
</dbReference>
<evidence type="ECO:0000256" key="7">
    <source>
        <dbReference type="ARBA" id="ARBA00023242"/>
    </source>
</evidence>
<reference evidence="9" key="1">
    <citation type="journal article" date="2021" name="Elife">
        <title>Highly contiguous assemblies of 101 drosophilid genomes.</title>
        <authorList>
            <person name="Kim B.Y."/>
            <person name="Wang J.R."/>
            <person name="Miller D.E."/>
            <person name="Barmina O."/>
            <person name="Delaney E."/>
            <person name="Thompson A."/>
            <person name="Comeault A.A."/>
            <person name="Peede D."/>
            <person name="D'Agostino E.R."/>
            <person name="Pelaez J."/>
            <person name="Aguilar J.M."/>
            <person name="Haji D."/>
            <person name="Matsunaga T."/>
            <person name="Armstrong E.E."/>
            <person name="Zych M."/>
            <person name="Ogawa Y."/>
            <person name="Stamenkovic-Radak M."/>
            <person name="Jelic M."/>
            <person name="Veselinovic M.S."/>
            <person name="Tanaskovic M."/>
            <person name="Eric P."/>
            <person name="Gao J.J."/>
            <person name="Katoh T.K."/>
            <person name="Toda M.J."/>
            <person name="Watabe H."/>
            <person name="Watada M."/>
            <person name="Davis J.S."/>
            <person name="Moyle L.C."/>
            <person name="Manoli G."/>
            <person name="Bertolini E."/>
            <person name="Kostal V."/>
            <person name="Hawley R.S."/>
            <person name="Takahashi A."/>
            <person name="Jones C.D."/>
            <person name="Price D.K."/>
            <person name="Whiteman N."/>
            <person name="Kopp A."/>
            <person name="Matute D.R."/>
            <person name="Petrov D.A."/>
        </authorList>
    </citation>
    <scope>NUCLEOTIDE SEQUENCE [LARGE SCALE GENOMIC DNA]</scope>
</reference>
<dbReference type="Proteomes" id="UP001652680">
    <property type="component" value="Unassembled WGS sequence"/>
</dbReference>